<evidence type="ECO:0000256" key="5">
    <source>
        <dbReference type="ARBA" id="ARBA00023180"/>
    </source>
</evidence>
<dbReference type="InterPro" id="IPR021109">
    <property type="entry name" value="Peptidase_aspartic_dom_sf"/>
</dbReference>
<dbReference type="AlphaFoldDB" id="A0AAQ3RU87"/>
<dbReference type="SUPFAM" id="SSF50630">
    <property type="entry name" value="Acid proteases"/>
    <property type="match status" value="1"/>
</dbReference>
<dbReference type="GO" id="GO:0004190">
    <property type="term" value="F:aspartic-type endopeptidase activity"/>
    <property type="evidence" value="ECO:0007669"/>
    <property type="project" value="UniProtKB-KW"/>
</dbReference>
<evidence type="ECO:0000256" key="1">
    <source>
        <dbReference type="ARBA" id="ARBA00007447"/>
    </source>
</evidence>
<dbReference type="InterPro" id="IPR032799">
    <property type="entry name" value="TAXi_C"/>
</dbReference>
<comment type="similarity">
    <text evidence="1">Belongs to the peptidase A1 family.</text>
</comment>
<keyword evidence="5" id="KW-0325">Glycoprotein</keyword>
<protein>
    <recommendedName>
        <fullName evidence="6">Peptidase A1 domain-containing protein</fullName>
    </recommendedName>
</protein>
<dbReference type="InterPro" id="IPR011989">
    <property type="entry name" value="ARM-like"/>
</dbReference>
<keyword evidence="8" id="KW-1185">Reference proteome</keyword>
<feature type="domain" description="Peptidase A1" evidence="6">
    <location>
        <begin position="3"/>
        <end position="354"/>
    </location>
</feature>
<dbReference type="InterPro" id="IPR016024">
    <property type="entry name" value="ARM-type_fold"/>
</dbReference>
<dbReference type="InterPro" id="IPR034161">
    <property type="entry name" value="Pepsin-like_plant"/>
</dbReference>
<evidence type="ECO:0000256" key="2">
    <source>
        <dbReference type="ARBA" id="ARBA00022670"/>
    </source>
</evidence>
<gene>
    <name evidence="7" type="ORF">V8G54_021365</name>
</gene>
<dbReference type="Pfam" id="PF14543">
    <property type="entry name" value="TAXi_N"/>
    <property type="match status" value="1"/>
</dbReference>
<dbReference type="SUPFAM" id="SSF48371">
    <property type="entry name" value="ARM repeat"/>
    <property type="match status" value="1"/>
</dbReference>
<evidence type="ECO:0000313" key="8">
    <source>
        <dbReference type="Proteomes" id="UP001374535"/>
    </source>
</evidence>
<evidence type="ECO:0000313" key="7">
    <source>
        <dbReference type="EMBL" id="WVZ08019.1"/>
    </source>
</evidence>
<proteinExistence type="inferred from homology"/>
<dbReference type="PANTHER" id="PTHR47967:SF31">
    <property type="entry name" value="ASPARTYL PROTEASE FAMILY PROTEIN"/>
    <property type="match status" value="1"/>
</dbReference>
<dbReference type="CDD" id="cd05476">
    <property type="entry name" value="pepsin_A_like_plant"/>
    <property type="match status" value="1"/>
</dbReference>
<dbReference type="Gene3D" id="1.25.10.10">
    <property type="entry name" value="Leucine-rich Repeat Variant"/>
    <property type="match status" value="1"/>
</dbReference>
<dbReference type="InterPro" id="IPR033121">
    <property type="entry name" value="PEPTIDASE_A1"/>
</dbReference>
<dbReference type="InterPro" id="IPR051708">
    <property type="entry name" value="Plant_Aspart_Prot_A1"/>
</dbReference>
<evidence type="ECO:0000256" key="3">
    <source>
        <dbReference type="ARBA" id="ARBA00022750"/>
    </source>
</evidence>
<organism evidence="7 8">
    <name type="scientific">Vigna mungo</name>
    <name type="common">Black gram</name>
    <name type="synonym">Phaseolus mungo</name>
    <dbReference type="NCBI Taxonomy" id="3915"/>
    <lineage>
        <taxon>Eukaryota</taxon>
        <taxon>Viridiplantae</taxon>
        <taxon>Streptophyta</taxon>
        <taxon>Embryophyta</taxon>
        <taxon>Tracheophyta</taxon>
        <taxon>Spermatophyta</taxon>
        <taxon>Magnoliopsida</taxon>
        <taxon>eudicotyledons</taxon>
        <taxon>Gunneridae</taxon>
        <taxon>Pentapetalae</taxon>
        <taxon>rosids</taxon>
        <taxon>fabids</taxon>
        <taxon>Fabales</taxon>
        <taxon>Fabaceae</taxon>
        <taxon>Papilionoideae</taxon>
        <taxon>50 kb inversion clade</taxon>
        <taxon>NPAAA clade</taxon>
        <taxon>indigoferoid/millettioid clade</taxon>
        <taxon>Phaseoleae</taxon>
        <taxon>Vigna</taxon>
    </lineage>
</organism>
<dbReference type="Proteomes" id="UP001374535">
    <property type="component" value="Chromosome 6"/>
</dbReference>
<dbReference type="GO" id="GO:0005576">
    <property type="term" value="C:extracellular region"/>
    <property type="evidence" value="ECO:0007669"/>
    <property type="project" value="TreeGrafter"/>
</dbReference>
<keyword evidence="2" id="KW-0645">Protease</keyword>
<dbReference type="Gene3D" id="2.40.70.10">
    <property type="entry name" value="Acid Proteases"/>
    <property type="match status" value="2"/>
</dbReference>
<reference evidence="7 8" key="1">
    <citation type="journal article" date="2023" name="Life. Sci Alliance">
        <title>Evolutionary insights into 3D genome organization and epigenetic landscape of Vigna mungo.</title>
        <authorList>
            <person name="Junaid A."/>
            <person name="Singh B."/>
            <person name="Bhatia S."/>
        </authorList>
    </citation>
    <scope>NUCLEOTIDE SEQUENCE [LARGE SCALE GENOMIC DNA]</scope>
    <source>
        <strain evidence="7">Urdbean</strain>
    </source>
</reference>
<name>A0AAQ3RU87_VIGMU</name>
<dbReference type="GO" id="GO:0006508">
    <property type="term" value="P:proteolysis"/>
    <property type="evidence" value="ECO:0007669"/>
    <property type="project" value="UniProtKB-KW"/>
</dbReference>
<keyword evidence="3" id="KW-0064">Aspartyl protease</keyword>
<evidence type="ECO:0000256" key="4">
    <source>
        <dbReference type="ARBA" id="ARBA00022801"/>
    </source>
</evidence>
<dbReference type="FunFam" id="2.40.70.10:FF:000090">
    <property type="entry name" value="Aspartyl protease family protein"/>
    <property type="match status" value="1"/>
</dbReference>
<dbReference type="PANTHER" id="PTHR47967">
    <property type="entry name" value="OS07G0603500 PROTEIN-RELATED"/>
    <property type="match status" value="1"/>
</dbReference>
<sequence>MALIVNLPIGTPPQVQPMVLDTGSQLSWIQCHRKPPKVPPPTISFDPSRSSTFSTLPCTHPVCKPRIPDFTLPTSCDQNRLCHYSYFYADGTYAEGNLVREKFTFSRSLFTPPLILGCATESTDPRGILGMNRGRLSFASQSKITKFSYCVPTRETRPGSTPTGSFYLGHNPNSLRFRFIPMLTFAQSQRMPNLDPLAYTVALQGIRIGGRKLNISPAVFHADAGGSGQTMVDSGSEFTYLVDEAYDKVRAEVVRSVGPRMKKDYVYGGVADMCFDGNAIEIGRLIGDMVFEFEKGVEIVIPKERVLASVEGGVHCVGIGNSDKLGAASNIIGNFHQQNLWVEFDLANRRVADWLHRRKPLDTCWCMYLTEFCTKENHVARVEECDTGEMMMMMKLKVITRSKSDEEKESSASTFVAYVHTQNYYYKYEIGLGNPGRRLAKDKGISSRRKKVKEQDFTITKKKRSGMGHEQLLSNSSPPETLLIPDNIFPMIKMADGRQWDRLVVGVKKANMEWPITINDYGGLCTCGGLYCFVKPIAMGFTLPPQGDEVLCVAITGTPSICKFSGSRKLKIREKAENRSEEEYVEAGIGESRGVKGEKGERDLLEGRIENRWKLWLSWKCGKLGYNIPPGNQRFLRPSHVASPSPIPNRAITYRKKEKANQKVKKREWGLTHLEAPALFPKPYHLPPNYRLQASALQSRGLRRAAGAAAADSWLAYTVNVRVMISNYVARLHLWLSRFSDELSIEEEAERKDTISFLIWVSAIFQQQFQLVKYSCALCSSSLTVLLKHKFSGDNLMQQSISLLRVKDPLFKRMGASRLTRFATDDERRKKIIEMGGAQELLNMLSTAKDDRTRKAALQALDALLHSDLFKIYLLSSSLGEVDLRSMYFIVIEEALASMHQIGAVSIIRTVPNSPEDAEVEGFKLSLMKRFQDLRYDERVSRQPKHFWGREMEVIVYPLAKSNKDHSYTEPKDPMICGPDGRFKAVNWCHAFAVVS</sequence>
<keyword evidence="4" id="KW-0378">Hydrolase</keyword>
<dbReference type="PROSITE" id="PS51767">
    <property type="entry name" value="PEPTIDASE_A1"/>
    <property type="match status" value="1"/>
</dbReference>
<evidence type="ECO:0000259" key="6">
    <source>
        <dbReference type="PROSITE" id="PS51767"/>
    </source>
</evidence>
<dbReference type="Pfam" id="PF14541">
    <property type="entry name" value="TAXi_C"/>
    <property type="match status" value="1"/>
</dbReference>
<accession>A0AAQ3RU87</accession>
<dbReference type="InterPro" id="IPR032861">
    <property type="entry name" value="TAXi_N"/>
</dbReference>
<dbReference type="EMBL" id="CP144695">
    <property type="protein sequence ID" value="WVZ08019.1"/>
    <property type="molecule type" value="Genomic_DNA"/>
</dbReference>